<feature type="region of interest" description="Disordered" evidence="2">
    <location>
        <begin position="119"/>
        <end position="151"/>
    </location>
</feature>
<keyword evidence="5" id="KW-1185">Reference proteome</keyword>
<accession>A0ABY8UC83</accession>
<dbReference type="InterPro" id="IPR033120">
    <property type="entry name" value="HOTDOG_ACOT"/>
</dbReference>
<evidence type="ECO:0000256" key="2">
    <source>
        <dbReference type="SAM" id="MobiDB-lite"/>
    </source>
</evidence>
<sequence>MDATRIVMHQIVAPTEVDALGICFGGQVLSWIDVCAGLSAKTLARGPCVTISVDAVHFFRPCRRGDVVIIAAMVNRTFSSSMEVGVKVEAENMRTGARRHCCSAYLTFVSLKSKARLQQQQQDKALPPSQQQQQQQQPKQGLPRVLPTSSEHRRIHIQADARRQQRLAARQAAAADPQRAAAAAACRLQPITHREGCPTLPPSLSLTRYSPAASFTTSSQNPTPPNPTTDAAAAIAAAVAAMEAAAGQQQQQEEEAQRQRQQRGRLVVSDSGVRRRVPPSATTAYMTQSVLPQHANTLGITFGGQVMSWMEQCAYISASRLRGTHLLTAGMDSVTFAASTKVGDILYITAQVSAIFGASLEVMISVFGETPADGNVFHCADAFATLVVTDLQGAPTHIPFELEPSSAAERLRYEGAQQRRAERLAMRGAMAAVRTARASLDGCSPGSEPAEQQQLLQQQRSLEAVVEGQQLMQ</sequence>
<name>A0ABY8UC83_TETOB</name>
<dbReference type="PANTHER" id="PTHR11049:SF16">
    <property type="entry name" value="PROTEIN VDLD"/>
    <property type="match status" value="1"/>
</dbReference>
<dbReference type="Gene3D" id="3.10.129.10">
    <property type="entry name" value="Hotdog Thioesterase"/>
    <property type="match status" value="2"/>
</dbReference>
<dbReference type="Pfam" id="PF03061">
    <property type="entry name" value="4HBT"/>
    <property type="match status" value="2"/>
</dbReference>
<dbReference type="InterPro" id="IPR040170">
    <property type="entry name" value="Cytosol_ACT"/>
</dbReference>
<dbReference type="PROSITE" id="PS51770">
    <property type="entry name" value="HOTDOG_ACOT"/>
    <property type="match status" value="2"/>
</dbReference>
<dbReference type="InterPro" id="IPR006683">
    <property type="entry name" value="Thioestr_dom"/>
</dbReference>
<organism evidence="4 5">
    <name type="scientific">Tetradesmus obliquus</name>
    <name type="common">Green alga</name>
    <name type="synonym">Acutodesmus obliquus</name>
    <dbReference type="NCBI Taxonomy" id="3088"/>
    <lineage>
        <taxon>Eukaryota</taxon>
        <taxon>Viridiplantae</taxon>
        <taxon>Chlorophyta</taxon>
        <taxon>core chlorophytes</taxon>
        <taxon>Chlorophyceae</taxon>
        <taxon>CS clade</taxon>
        <taxon>Sphaeropleales</taxon>
        <taxon>Scenedesmaceae</taxon>
        <taxon>Tetradesmus</taxon>
    </lineage>
</organism>
<dbReference type="PANTHER" id="PTHR11049">
    <property type="entry name" value="ACYL COENZYME A THIOESTER HYDROLASE"/>
    <property type="match status" value="1"/>
</dbReference>
<dbReference type="Proteomes" id="UP001244341">
    <property type="component" value="Chromosome 9b"/>
</dbReference>
<evidence type="ECO:0000259" key="3">
    <source>
        <dbReference type="PROSITE" id="PS51770"/>
    </source>
</evidence>
<protein>
    <recommendedName>
        <fullName evidence="3">HotDog ACOT-type domain-containing protein</fullName>
    </recommendedName>
</protein>
<proteinExistence type="predicted"/>
<evidence type="ECO:0000313" key="5">
    <source>
        <dbReference type="Proteomes" id="UP001244341"/>
    </source>
</evidence>
<feature type="compositionally biased region" description="Low complexity" evidence="2">
    <location>
        <begin position="119"/>
        <end position="144"/>
    </location>
</feature>
<dbReference type="CDD" id="cd03442">
    <property type="entry name" value="BFIT_BACH"/>
    <property type="match status" value="2"/>
</dbReference>
<feature type="domain" description="HotDog ACOT-type" evidence="3">
    <location>
        <begin position="280"/>
        <end position="392"/>
    </location>
</feature>
<reference evidence="4 5" key="1">
    <citation type="submission" date="2023-05" db="EMBL/GenBank/DDBJ databases">
        <title>A 100% complete, gapless, phased diploid assembly of the Scenedesmus obliquus UTEX 3031 genome.</title>
        <authorList>
            <person name="Biondi T.C."/>
            <person name="Hanschen E.R."/>
            <person name="Kwon T."/>
            <person name="Eng W."/>
            <person name="Kruse C.P.S."/>
            <person name="Koehler S.I."/>
            <person name="Kunde Y."/>
            <person name="Gleasner C.D."/>
            <person name="You Mak K.T."/>
            <person name="Polle J."/>
            <person name="Hovde B.T."/>
            <person name="Starkenburg S.R."/>
        </authorList>
    </citation>
    <scope>NUCLEOTIDE SEQUENCE [LARGE SCALE GENOMIC DNA]</scope>
    <source>
        <strain evidence="4 5">DOE0152z</strain>
    </source>
</reference>
<feature type="domain" description="HotDog ACOT-type" evidence="3">
    <location>
        <begin position="2"/>
        <end position="114"/>
    </location>
</feature>
<keyword evidence="1" id="KW-0378">Hydrolase</keyword>
<dbReference type="SUPFAM" id="SSF54637">
    <property type="entry name" value="Thioesterase/thiol ester dehydrase-isomerase"/>
    <property type="match status" value="2"/>
</dbReference>
<dbReference type="InterPro" id="IPR029069">
    <property type="entry name" value="HotDog_dom_sf"/>
</dbReference>
<evidence type="ECO:0000256" key="1">
    <source>
        <dbReference type="ARBA" id="ARBA00022801"/>
    </source>
</evidence>
<feature type="region of interest" description="Disordered" evidence="2">
    <location>
        <begin position="245"/>
        <end position="274"/>
    </location>
</feature>
<gene>
    <name evidence="4" type="ORF">OEZ85_009476</name>
</gene>
<dbReference type="EMBL" id="CP126216">
    <property type="protein sequence ID" value="WIA17987.1"/>
    <property type="molecule type" value="Genomic_DNA"/>
</dbReference>
<evidence type="ECO:0000313" key="4">
    <source>
        <dbReference type="EMBL" id="WIA17987.1"/>
    </source>
</evidence>